<name>A0A5Q2VJQ6_SERPR</name>
<reference evidence="1 2" key="1">
    <citation type="submission" date="2019-11" db="EMBL/GenBank/DDBJ databases">
        <title>The Phosphoenolpyruvate Phosphotransferase System Regulates Serratia proteamaculans 336X Biofilm Formation and Wheat Roots colonization.</title>
        <authorList>
            <person name="Liu F."/>
        </authorList>
    </citation>
    <scope>NUCLEOTIDE SEQUENCE [LARGE SCALE GENOMIC DNA]</scope>
    <source>
        <strain evidence="1 2">336X</strain>
    </source>
</reference>
<accession>A0A5Q2VJQ6</accession>
<gene>
    <name evidence="1" type="ORF">GHV41_26405</name>
</gene>
<evidence type="ECO:0000313" key="1">
    <source>
        <dbReference type="EMBL" id="QGH64179.1"/>
    </source>
</evidence>
<proteinExistence type="predicted"/>
<dbReference type="EMBL" id="CP045913">
    <property type="protein sequence ID" value="QGH64179.1"/>
    <property type="molecule type" value="Genomic_DNA"/>
</dbReference>
<organism evidence="1 2">
    <name type="scientific">Serratia proteamaculans</name>
    <dbReference type="NCBI Taxonomy" id="28151"/>
    <lineage>
        <taxon>Bacteria</taxon>
        <taxon>Pseudomonadati</taxon>
        <taxon>Pseudomonadota</taxon>
        <taxon>Gammaproteobacteria</taxon>
        <taxon>Enterobacterales</taxon>
        <taxon>Yersiniaceae</taxon>
        <taxon>Serratia</taxon>
    </lineage>
</organism>
<dbReference type="Proteomes" id="UP000381260">
    <property type="component" value="Chromosome"/>
</dbReference>
<dbReference type="RefSeq" id="WP_153860788.1">
    <property type="nucleotide sequence ID" value="NZ_CP045913.1"/>
</dbReference>
<protein>
    <submittedName>
        <fullName evidence="1">Uncharacterized protein</fullName>
    </submittedName>
</protein>
<evidence type="ECO:0000313" key="2">
    <source>
        <dbReference type="Proteomes" id="UP000381260"/>
    </source>
</evidence>
<dbReference type="AlphaFoldDB" id="A0A5Q2VJQ6"/>
<sequence length="167" mass="18177">MISDIEPIGTLRRHVLGAVILDGSDDLHVIDGMPVYSAEIVNALIAENAAMKETLGYICNRSNEPEYHDCGMGCGLEDRGITDRYEAMYHGWESAMGRVYSEVIPDAMPETPATDNALAAVRAQAVEDAVKQVLSVDTIASTTVISYLLRAYANELREGASHEKQTC</sequence>